<dbReference type="Proteomes" id="UP001353858">
    <property type="component" value="Unassembled WGS sequence"/>
</dbReference>
<name>A0AAN7PGT5_9COLE</name>
<feature type="compositionally biased region" description="Basic and acidic residues" evidence="1">
    <location>
        <begin position="34"/>
        <end position="50"/>
    </location>
</feature>
<feature type="region of interest" description="Disordered" evidence="1">
    <location>
        <begin position="23"/>
        <end position="65"/>
    </location>
</feature>
<evidence type="ECO:0000313" key="3">
    <source>
        <dbReference type="Proteomes" id="UP001353858"/>
    </source>
</evidence>
<gene>
    <name evidence="2" type="ORF">RN001_002285</name>
</gene>
<organism evidence="2 3">
    <name type="scientific">Aquatica leii</name>
    <dbReference type="NCBI Taxonomy" id="1421715"/>
    <lineage>
        <taxon>Eukaryota</taxon>
        <taxon>Metazoa</taxon>
        <taxon>Ecdysozoa</taxon>
        <taxon>Arthropoda</taxon>
        <taxon>Hexapoda</taxon>
        <taxon>Insecta</taxon>
        <taxon>Pterygota</taxon>
        <taxon>Neoptera</taxon>
        <taxon>Endopterygota</taxon>
        <taxon>Coleoptera</taxon>
        <taxon>Polyphaga</taxon>
        <taxon>Elateriformia</taxon>
        <taxon>Elateroidea</taxon>
        <taxon>Lampyridae</taxon>
        <taxon>Luciolinae</taxon>
        <taxon>Aquatica</taxon>
    </lineage>
</organism>
<evidence type="ECO:0000256" key="1">
    <source>
        <dbReference type="SAM" id="MobiDB-lite"/>
    </source>
</evidence>
<reference evidence="3" key="1">
    <citation type="submission" date="2023-01" db="EMBL/GenBank/DDBJ databases">
        <title>Key to firefly adult light organ development and bioluminescence: homeobox transcription factors regulate luciferase expression and transportation to peroxisome.</title>
        <authorList>
            <person name="Fu X."/>
        </authorList>
    </citation>
    <scope>NUCLEOTIDE SEQUENCE [LARGE SCALE GENOMIC DNA]</scope>
</reference>
<sequence>MTNFFKRKDRDWEVDTYGFELPMTSTSQNVSQSEDVHDQENKNQDIEKGDNSANTSKLKSTGAIKKVSNKEANQLNVSLMLQSKNNIEVRKRVGHLTSKEKPTIVVSNGVETSQVIFSNQKRTKTSKANELSSDTNLLNKIIKLAVTNNKLLQEQNFLIKELSKTLNITSKGREENSEYLEEFRRIFPLKEDTILQETNQILSENLEFYNYVLSTIALEGGNNLNECIRKIMKIIIPDELAVKYSFKGHKNKENFSNHAHVVKLIIECVRKNEERATTRQIEDQIAIWLTKRAAAVT</sequence>
<feature type="compositionally biased region" description="Polar residues" evidence="1">
    <location>
        <begin position="23"/>
        <end position="33"/>
    </location>
</feature>
<keyword evidence="3" id="KW-1185">Reference proteome</keyword>
<dbReference type="AlphaFoldDB" id="A0AAN7PGT5"/>
<evidence type="ECO:0000313" key="2">
    <source>
        <dbReference type="EMBL" id="KAK4886014.1"/>
    </source>
</evidence>
<protein>
    <recommendedName>
        <fullName evidence="4">DUF4806 domain-containing protein</fullName>
    </recommendedName>
</protein>
<accession>A0AAN7PGT5</accession>
<proteinExistence type="predicted"/>
<evidence type="ECO:0008006" key="4">
    <source>
        <dbReference type="Google" id="ProtNLM"/>
    </source>
</evidence>
<dbReference type="EMBL" id="JARPUR010000001">
    <property type="protein sequence ID" value="KAK4886014.1"/>
    <property type="molecule type" value="Genomic_DNA"/>
</dbReference>
<comment type="caution">
    <text evidence="2">The sequence shown here is derived from an EMBL/GenBank/DDBJ whole genome shotgun (WGS) entry which is preliminary data.</text>
</comment>